<accession>A0ABN6AEB4</accession>
<reference evidence="2 3" key="1">
    <citation type="journal article" date="2019" name="Emerg. Microbes Infect.">
        <title>Comprehensive subspecies identification of 175 nontuberculous mycobacteria species based on 7547 genomic profiles.</title>
        <authorList>
            <person name="Matsumoto Y."/>
            <person name="Kinjo T."/>
            <person name="Motooka D."/>
            <person name="Nabeya D."/>
            <person name="Jung N."/>
            <person name="Uechi K."/>
            <person name="Horii T."/>
            <person name="Iida T."/>
            <person name="Fujita J."/>
            <person name="Nakamura S."/>
        </authorList>
    </citation>
    <scope>NUCLEOTIDE SEQUENCE [LARGE SCALE GENOMIC DNA]</scope>
    <source>
        <strain evidence="2 3">JCM 18113</strain>
    </source>
</reference>
<evidence type="ECO:0000313" key="2">
    <source>
        <dbReference type="EMBL" id="BBY41354.1"/>
    </source>
</evidence>
<feature type="coiled-coil region" evidence="1">
    <location>
        <begin position="8"/>
        <end position="35"/>
    </location>
</feature>
<evidence type="ECO:0000313" key="3">
    <source>
        <dbReference type="Proteomes" id="UP000465812"/>
    </source>
</evidence>
<organism evidence="2 3">
    <name type="scientific">Mycobacterium mantenii</name>
    <dbReference type="NCBI Taxonomy" id="560555"/>
    <lineage>
        <taxon>Bacteria</taxon>
        <taxon>Bacillati</taxon>
        <taxon>Actinomycetota</taxon>
        <taxon>Actinomycetes</taxon>
        <taxon>Mycobacteriales</taxon>
        <taxon>Mycobacteriaceae</taxon>
        <taxon>Mycobacterium</taxon>
        <taxon>Mycobacterium avium complex (MAC)</taxon>
    </lineage>
</organism>
<keyword evidence="3" id="KW-1185">Reference proteome</keyword>
<protein>
    <recommendedName>
        <fullName evidence="4">Transposase</fullName>
    </recommendedName>
</protein>
<proteinExistence type="predicted"/>
<keyword evidence="1" id="KW-0175">Coiled coil</keyword>
<evidence type="ECO:0000256" key="1">
    <source>
        <dbReference type="SAM" id="Coils"/>
    </source>
</evidence>
<sequence length="47" mass="5206">MAQYGGKKANDAKRLKELEAENARLKKLVANQALDIDMLKEISAGNF</sequence>
<dbReference type="EMBL" id="AP022590">
    <property type="protein sequence ID" value="BBY41354.1"/>
    <property type="molecule type" value="Genomic_DNA"/>
</dbReference>
<evidence type="ECO:0008006" key="4">
    <source>
        <dbReference type="Google" id="ProtNLM"/>
    </source>
</evidence>
<name>A0ABN6AEB4_MYCNT</name>
<dbReference type="Proteomes" id="UP000465812">
    <property type="component" value="Chromosome"/>
</dbReference>
<gene>
    <name evidence="2" type="ORF">MMAN_54880</name>
</gene>